<evidence type="ECO:0000256" key="1">
    <source>
        <dbReference type="ARBA" id="ARBA00022849"/>
    </source>
</evidence>
<evidence type="ECO:0000259" key="5">
    <source>
        <dbReference type="PROSITE" id="PS50987"/>
    </source>
</evidence>
<evidence type="ECO:0000313" key="6">
    <source>
        <dbReference type="EMBL" id="CCG09663.1"/>
    </source>
</evidence>
<reference evidence="6 7" key="1">
    <citation type="submission" date="2012-02" db="EMBL/GenBank/DDBJ databases">
        <title>Shotgun genome sequence of Phaeospirillum photometricum DSM 122.</title>
        <authorList>
            <person name="Duquesne K."/>
            <person name="Sturgis J."/>
        </authorList>
    </citation>
    <scope>NUCLEOTIDE SEQUENCE [LARGE SCALE GENOMIC DNA]</scope>
    <source>
        <strain evidence="7">DSM122</strain>
    </source>
</reference>
<dbReference type="NCBIfam" id="NF033788">
    <property type="entry name" value="HTH_metalloreg"/>
    <property type="match status" value="1"/>
</dbReference>
<organism evidence="6 7">
    <name type="scientific">Pararhodospirillum photometricum DSM 122</name>
    <dbReference type="NCBI Taxonomy" id="1150469"/>
    <lineage>
        <taxon>Bacteria</taxon>
        <taxon>Pseudomonadati</taxon>
        <taxon>Pseudomonadota</taxon>
        <taxon>Alphaproteobacteria</taxon>
        <taxon>Rhodospirillales</taxon>
        <taxon>Rhodospirillaceae</taxon>
        <taxon>Pararhodospirillum</taxon>
    </lineage>
</organism>
<dbReference type="HOGENOM" id="CLU_1276786_0_0_5"/>
<dbReference type="PATRIC" id="fig|1150469.3.peg.3425"/>
<dbReference type="EMBL" id="HE663493">
    <property type="protein sequence ID" value="CCG09663.1"/>
    <property type="molecule type" value="Genomic_DNA"/>
</dbReference>
<dbReference type="GO" id="GO:0003700">
    <property type="term" value="F:DNA-binding transcription factor activity"/>
    <property type="evidence" value="ECO:0007669"/>
    <property type="project" value="InterPro"/>
</dbReference>
<dbReference type="eggNOG" id="COG0640">
    <property type="taxonomic scope" value="Bacteria"/>
</dbReference>
<dbReference type="SUPFAM" id="SSF46785">
    <property type="entry name" value="Winged helix' DNA-binding domain"/>
    <property type="match status" value="1"/>
</dbReference>
<dbReference type="InterPro" id="IPR011991">
    <property type="entry name" value="ArsR-like_HTH"/>
</dbReference>
<sequence length="216" mass="22989">MPLPSCAPPLPVRCAFPWPRRCGGRRGGCPKSRQGWGGGPPQAPPFLGREGVLSLAWGVSWVYHFLIRENDGSVGCMLEIFEIVAKAVADPTRVRLLKLLEGGELCVCQITAVLDLAPGTVSKHLSALKGAGLVQQRRDGKWVYYRLAERAFNPYARAFLALVATSLADDPTVSADARILDQVTATPVASVCALGRAALPPEAQAVANPSHGECHG</sequence>
<dbReference type="PROSITE" id="PS50987">
    <property type="entry name" value="HTH_ARSR_2"/>
    <property type="match status" value="1"/>
</dbReference>
<dbReference type="AlphaFoldDB" id="H6SQE4"/>
<evidence type="ECO:0000256" key="4">
    <source>
        <dbReference type="ARBA" id="ARBA00023163"/>
    </source>
</evidence>
<dbReference type="PANTHER" id="PTHR33154">
    <property type="entry name" value="TRANSCRIPTIONAL REGULATOR, ARSR FAMILY"/>
    <property type="match status" value="1"/>
</dbReference>
<keyword evidence="2" id="KW-0805">Transcription regulation</keyword>
<dbReference type="Pfam" id="PF01022">
    <property type="entry name" value="HTH_5"/>
    <property type="match status" value="1"/>
</dbReference>
<keyword evidence="3" id="KW-0238">DNA-binding</keyword>
<keyword evidence="7" id="KW-1185">Reference proteome</keyword>
<dbReference type="Gene3D" id="1.10.10.10">
    <property type="entry name" value="Winged helix-like DNA-binding domain superfamily/Winged helix DNA-binding domain"/>
    <property type="match status" value="1"/>
</dbReference>
<dbReference type="InterPro" id="IPR036388">
    <property type="entry name" value="WH-like_DNA-bd_sf"/>
</dbReference>
<keyword evidence="1" id="KW-0059">Arsenical resistance</keyword>
<dbReference type="PANTHER" id="PTHR33154:SF18">
    <property type="entry name" value="ARSENICAL RESISTANCE OPERON REPRESSOR"/>
    <property type="match status" value="1"/>
</dbReference>
<evidence type="ECO:0000256" key="3">
    <source>
        <dbReference type="ARBA" id="ARBA00023125"/>
    </source>
</evidence>
<dbReference type="KEGG" id="rpm:RSPPHO_03037"/>
<evidence type="ECO:0000313" key="7">
    <source>
        <dbReference type="Proteomes" id="UP000033220"/>
    </source>
</evidence>
<name>H6SQE4_PARPM</name>
<accession>H6SQE4</accession>
<dbReference type="GO" id="GO:0046685">
    <property type="term" value="P:response to arsenic-containing substance"/>
    <property type="evidence" value="ECO:0007669"/>
    <property type="project" value="UniProtKB-KW"/>
</dbReference>
<keyword evidence="4" id="KW-0804">Transcription</keyword>
<dbReference type="GO" id="GO:0003677">
    <property type="term" value="F:DNA binding"/>
    <property type="evidence" value="ECO:0007669"/>
    <property type="project" value="UniProtKB-KW"/>
</dbReference>
<evidence type="ECO:0000256" key="2">
    <source>
        <dbReference type="ARBA" id="ARBA00023015"/>
    </source>
</evidence>
<dbReference type="SMART" id="SM00418">
    <property type="entry name" value="HTH_ARSR"/>
    <property type="match status" value="1"/>
</dbReference>
<dbReference type="InterPro" id="IPR001845">
    <property type="entry name" value="HTH_ArsR_DNA-bd_dom"/>
</dbReference>
<dbReference type="InterPro" id="IPR036390">
    <property type="entry name" value="WH_DNA-bd_sf"/>
</dbReference>
<proteinExistence type="predicted"/>
<gene>
    <name evidence="6" type="ORF">RSPPHO_03037</name>
</gene>
<dbReference type="STRING" id="1150469.RSPPHO_03037"/>
<dbReference type="PRINTS" id="PR00778">
    <property type="entry name" value="HTHARSR"/>
</dbReference>
<protein>
    <submittedName>
        <fullName evidence="6">Predicted transcriptional regulator</fullName>
    </submittedName>
</protein>
<feature type="domain" description="HTH arsR-type" evidence="5">
    <location>
        <begin position="73"/>
        <end position="167"/>
    </location>
</feature>
<dbReference type="CDD" id="cd00090">
    <property type="entry name" value="HTH_ARSR"/>
    <property type="match status" value="1"/>
</dbReference>
<dbReference type="InterPro" id="IPR051081">
    <property type="entry name" value="HTH_MetalResp_TranReg"/>
</dbReference>
<dbReference type="Proteomes" id="UP000033220">
    <property type="component" value="Chromosome DSM 122"/>
</dbReference>